<dbReference type="CDD" id="cd20071">
    <property type="entry name" value="SET_SMYD"/>
    <property type="match status" value="1"/>
</dbReference>
<evidence type="ECO:0000313" key="1">
    <source>
        <dbReference type="EMBL" id="KAJ6646806.1"/>
    </source>
</evidence>
<gene>
    <name evidence="1" type="primary">SmydA-8_6</name>
    <name evidence="1" type="ORF">Bhyg_02020</name>
</gene>
<organism evidence="1 2">
    <name type="scientific">Pseudolycoriella hygida</name>
    <dbReference type="NCBI Taxonomy" id="35572"/>
    <lineage>
        <taxon>Eukaryota</taxon>
        <taxon>Metazoa</taxon>
        <taxon>Ecdysozoa</taxon>
        <taxon>Arthropoda</taxon>
        <taxon>Hexapoda</taxon>
        <taxon>Insecta</taxon>
        <taxon>Pterygota</taxon>
        <taxon>Neoptera</taxon>
        <taxon>Endopterygota</taxon>
        <taxon>Diptera</taxon>
        <taxon>Nematocera</taxon>
        <taxon>Sciaroidea</taxon>
        <taxon>Sciaridae</taxon>
        <taxon>Pseudolycoriella</taxon>
    </lineage>
</organism>
<protein>
    <submittedName>
        <fullName evidence="1">SET domain-containing protein SmydA-8, isoform A</fullName>
    </submittedName>
</protein>
<keyword evidence="2" id="KW-1185">Reference proteome</keyword>
<dbReference type="PANTHER" id="PTHR46455">
    <property type="entry name" value="SET AND MYND DOMAIN CONTAINING, ARTHROPOD-SPECIFIC, MEMBER 4, ISOFORM A"/>
    <property type="match status" value="1"/>
</dbReference>
<comment type="caution">
    <text evidence="1">The sequence shown here is derived from an EMBL/GenBank/DDBJ whole genome shotgun (WGS) entry which is preliminary data.</text>
</comment>
<dbReference type="InterPro" id="IPR046341">
    <property type="entry name" value="SET_dom_sf"/>
</dbReference>
<evidence type="ECO:0000313" key="2">
    <source>
        <dbReference type="Proteomes" id="UP001151699"/>
    </source>
</evidence>
<dbReference type="Proteomes" id="UP001151699">
    <property type="component" value="Chromosome A"/>
</dbReference>
<dbReference type="Gene3D" id="1.10.220.160">
    <property type="match status" value="1"/>
</dbReference>
<reference evidence="1" key="1">
    <citation type="submission" date="2022-07" db="EMBL/GenBank/DDBJ databases">
        <authorList>
            <person name="Trinca V."/>
            <person name="Uliana J.V.C."/>
            <person name="Torres T.T."/>
            <person name="Ward R.J."/>
            <person name="Monesi N."/>
        </authorList>
    </citation>
    <scope>NUCLEOTIDE SEQUENCE</scope>
    <source>
        <strain evidence="1">HSMRA1968</strain>
        <tissue evidence="1">Whole embryos</tissue>
    </source>
</reference>
<sequence length="475" mass="54028">MNNFENGKCKIAVSEAMGRYLVAAKSLKQGDLLLCEQPVIIGPYWGSGLCCLTCYKRSCKICHKCDVAPLCLDCSAHDDFECNFLAMSNLPKNFLIDNFDVITPLRFIMLSKNPSKVDCYNQVMKMESHCAERRGKSIWSLHADCVIKPLTDVKMIREGDADLIQRYCGILDVNTFEVRTDSFEDIPIRGLYPKAALLSHDCVSNTFIALDASRSIRVYSGGDIAEGDPIWNNYTHALSGTEVRRQHLMEGKYFHCKCKRCLDPTELGTHLSSIKCNGCERGLTMFDEMQNVWRCNFCEKTQDVDALMTLARSEILDEEVSSVPMLEQLIVKYSKLLNPNHYLVVDMKQKLTAIFRNICDYEVAPQPKILQRKISLCEEIIPILRVIQPGISRLKGIALYEYFTSMYELTILNVNDKSISIKEGVEQLLTAEKYAKESLKMLLYEPQSTPEGHLAKKAMLKLKSIRENITLFQKL</sequence>
<name>A0A9Q0NBW4_9DIPT</name>
<proteinExistence type="predicted"/>
<dbReference type="PANTHER" id="PTHR46455:SF6">
    <property type="entry name" value="RE22408P-RELATED"/>
    <property type="match status" value="1"/>
</dbReference>
<dbReference type="InterPro" id="IPR053010">
    <property type="entry name" value="SET_SmydA-8"/>
</dbReference>
<dbReference type="Gene3D" id="2.170.270.10">
    <property type="entry name" value="SET domain"/>
    <property type="match status" value="1"/>
</dbReference>
<dbReference type="EMBL" id="WJQU01000001">
    <property type="protein sequence ID" value="KAJ6646806.1"/>
    <property type="molecule type" value="Genomic_DNA"/>
</dbReference>
<dbReference type="Gene3D" id="6.10.140.2220">
    <property type="match status" value="1"/>
</dbReference>
<dbReference type="AlphaFoldDB" id="A0A9Q0NBW4"/>
<dbReference type="SUPFAM" id="SSF82199">
    <property type="entry name" value="SET domain"/>
    <property type="match status" value="1"/>
</dbReference>
<dbReference type="OrthoDB" id="77368at2759"/>
<accession>A0A9Q0NBW4</accession>